<dbReference type="SUPFAM" id="SSF46785">
    <property type="entry name" value="Winged helix' DNA-binding domain"/>
    <property type="match status" value="1"/>
</dbReference>
<dbReference type="CDD" id="cd00090">
    <property type="entry name" value="HTH_ARSR"/>
    <property type="match status" value="1"/>
</dbReference>
<reference evidence="6" key="1">
    <citation type="journal article" date="2019" name="Int. J. Syst. Evol. Microbiol.">
        <title>The Global Catalogue of Microorganisms (GCM) 10K type strain sequencing project: providing services to taxonomists for standard genome sequencing and annotation.</title>
        <authorList>
            <consortium name="The Broad Institute Genomics Platform"/>
            <consortium name="The Broad Institute Genome Sequencing Center for Infectious Disease"/>
            <person name="Wu L."/>
            <person name="Ma J."/>
        </authorList>
    </citation>
    <scope>NUCLEOTIDE SEQUENCE [LARGE SCALE GENOMIC DNA]</scope>
    <source>
        <strain evidence="6">JCM 14560</strain>
    </source>
</reference>
<dbReference type="Gene3D" id="1.10.10.10">
    <property type="entry name" value="Winged helix-like DNA-binding domain superfamily/Winged helix DNA-binding domain"/>
    <property type="match status" value="1"/>
</dbReference>
<evidence type="ECO:0000256" key="2">
    <source>
        <dbReference type="ARBA" id="ARBA00023125"/>
    </source>
</evidence>
<accession>A0ABP5LY26</accession>
<organism evidence="5 6">
    <name type="scientific">Kitasatospora kazusensis</name>
    <dbReference type="NCBI Taxonomy" id="407974"/>
    <lineage>
        <taxon>Bacteria</taxon>
        <taxon>Bacillati</taxon>
        <taxon>Actinomycetota</taxon>
        <taxon>Actinomycetes</taxon>
        <taxon>Kitasatosporales</taxon>
        <taxon>Streptomycetaceae</taxon>
        <taxon>Kitasatospora</taxon>
    </lineage>
</organism>
<protein>
    <submittedName>
        <fullName evidence="5">Winged helix-turn-helix domain-containing protein</fullName>
    </submittedName>
</protein>
<name>A0ABP5LY26_9ACTN</name>
<proteinExistence type="predicted"/>
<feature type="domain" description="HTH arsR-type" evidence="4">
    <location>
        <begin position="246"/>
        <end position="320"/>
    </location>
</feature>
<dbReference type="PANTHER" id="PTHR43132">
    <property type="entry name" value="ARSENICAL RESISTANCE OPERON REPRESSOR ARSR-RELATED"/>
    <property type="match status" value="1"/>
</dbReference>
<dbReference type="InterPro" id="IPR051011">
    <property type="entry name" value="Metal_resp_trans_reg"/>
</dbReference>
<evidence type="ECO:0000256" key="1">
    <source>
        <dbReference type="ARBA" id="ARBA00023015"/>
    </source>
</evidence>
<evidence type="ECO:0000313" key="5">
    <source>
        <dbReference type="EMBL" id="GAA2156295.1"/>
    </source>
</evidence>
<gene>
    <name evidence="5" type="ORF">GCM10009760_57110</name>
</gene>
<dbReference type="InterPro" id="IPR011991">
    <property type="entry name" value="ArsR-like_HTH"/>
</dbReference>
<keyword evidence="2" id="KW-0238">DNA-binding</keyword>
<dbReference type="InterPro" id="IPR036390">
    <property type="entry name" value="WH_DNA-bd_sf"/>
</dbReference>
<keyword evidence="6" id="KW-1185">Reference proteome</keyword>
<dbReference type="EMBL" id="BAAANT010000051">
    <property type="protein sequence ID" value="GAA2156295.1"/>
    <property type="molecule type" value="Genomic_DNA"/>
</dbReference>
<dbReference type="InterPro" id="IPR036388">
    <property type="entry name" value="WH-like_DNA-bd_sf"/>
</dbReference>
<evidence type="ECO:0000259" key="4">
    <source>
        <dbReference type="SMART" id="SM00418"/>
    </source>
</evidence>
<keyword evidence="1" id="KW-0805">Transcription regulation</keyword>
<dbReference type="InterPro" id="IPR001845">
    <property type="entry name" value="HTH_ArsR_DNA-bd_dom"/>
</dbReference>
<dbReference type="RefSeq" id="WP_344468864.1">
    <property type="nucleotide sequence ID" value="NZ_BAAANT010000051.1"/>
</dbReference>
<sequence>MGLWLVDADVLARSRFVLSPLIETVAALGVLSDERPEPWQRPWLAAHHPGYRRRLAGDEVARAWVDSVLRTRWMPEFVGMPPRPGESAFEQELARLRATPPDVARADVALSCRGAAPPELDRDDLPDRIADLLEWVWEHTVRNDWPRRARIFEADIVGRIHRQGRHGWASAIEGLIPDLRWLGDGRLRINTADRPARDLAGAELVLIPSSARRGWVAWDLPGRYAVVYPASGLLVEPGPGTAVPAALGRLLGATRAELLVRLDPPGSTSQLAALTGLGIGTVGDHLKVLLDARLVDRRRSGASVLYYRTRVADQLLAEQQN</sequence>
<keyword evidence="3" id="KW-0804">Transcription</keyword>
<dbReference type="SMART" id="SM00418">
    <property type="entry name" value="HTH_ARSR"/>
    <property type="match status" value="1"/>
</dbReference>
<evidence type="ECO:0000256" key="3">
    <source>
        <dbReference type="ARBA" id="ARBA00023163"/>
    </source>
</evidence>
<comment type="caution">
    <text evidence="5">The sequence shown here is derived from an EMBL/GenBank/DDBJ whole genome shotgun (WGS) entry which is preliminary data.</text>
</comment>
<dbReference type="Proteomes" id="UP001422759">
    <property type="component" value="Unassembled WGS sequence"/>
</dbReference>
<evidence type="ECO:0000313" key="6">
    <source>
        <dbReference type="Proteomes" id="UP001422759"/>
    </source>
</evidence>
<dbReference type="PANTHER" id="PTHR43132:SF6">
    <property type="entry name" value="HTH-TYPE TRANSCRIPTIONAL REPRESSOR CZRA"/>
    <property type="match status" value="1"/>
</dbReference>